<dbReference type="GeneID" id="38785050"/>
<comment type="caution">
    <text evidence="1">The sequence shown here is derived from an EMBL/GenBank/DDBJ whole genome shotgun (WGS) entry which is preliminary data.</text>
</comment>
<reference evidence="1 2" key="1">
    <citation type="journal article" date="2018" name="Sci. Rep.">
        <title>Genome sequence of the cauliflower mushroom Sparassis crispa (Hanabiratake) and its association with beneficial usage.</title>
        <authorList>
            <person name="Kiyama R."/>
            <person name="Furutani Y."/>
            <person name="Kawaguchi K."/>
            <person name="Nakanishi T."/>
        </authorList>
    </citation>
    <scope>NUCLEOTIDE SEQUENCE [LARGE SCALE GENOMIC DNA]</scope>
</reference>
<proteinExistence type="predicted"/>
<dbReference type="InParanoid" id="A0A401H159"/>
<evidence type="ECO:0000313" key="1">
    <source>
        <dbReference type="EMBL" id="GBE88133.1"/>
    </source>
</evidence>
<evidence type="ECO:0000313" key="2">
    <source>
        <dbReference type="Proteomes" id="UP000287166"/>
    </source>
</evidence>
<accession>A0A401H159</accession>
<keyword evidence="2" id="KW-1185">Reference proteome</keyword>
<dbReference type="EMBL" id="BFAD01000012">
    <property type="protein sequence ID" value="GBE88133.1"/>
    <property type="molecule type" value="Genomic_DNA"/>
</dbReference>
<sequence length="360" mass="40623">MGRFPAEVCDSVIDYSSWDPTSDKPDYGALRSCALTCKGWLPRSRAHIFHTVELNTQEKLGCFTRSIETSPALGDLVLKLTITHPDDDQPFHLMVAFPTKLAARLPKVKSLAIESPHAEPSVIRLSPEFFQSMSKFSTLTLLRLFHVEFHSFDDFGSLVCSLPNVIAIECWNVAWSECDANPFSETACPKITSLKVDDIEPTGLTQLLRAVGSSIRHLTFAADNEWLESFISDEGMSMAYLTRLKSLEIPIRLDRADFRMMKALLTQFTCDQLLGKLTFSFHYGCTDTPLESAKCALSGLQRTGIEDILTWPQFSELEEVVFRFSSVRDTDCLDRSWKMELISMLPRLQQRGIAQVELYA</sequence>
<dbReference type="OrthoDB" id="2753739at2759"/>
<name>A0A401H159_9APHY</name>
<dbReference type="Proteomes" id="UP000287166">
    <property type="component" value="Unassembled WGS sequence"/>
</dbReference>
<dbReference type="InterPro" id="IPR032675">
    <property type="entry name" value="LRR_dom_sf"/>
</dbReference>
<protein>
    <recommendedName>
        <fullName evidence="3">F-box domain-containing protein</fullName>
    </recommendedName>
</protein>
<dbReference type="Gene3D" id="3.80.10.10">
    <property type="entry name" value="Ribonuclease Inhibitor"/>
    <property type="match status" value="1"/>
</dbReference>
<gene>
    <name evidence="1" type="ORF">SCP_1203630</name>
</gene>
<evidence type="ECO:0008006" key="3">
    <source>
        <dbReference type="Google" id="ProtNLM"/>
    </source>
</evidence>
<dbReference type="AlphaFoldDB" id="A0A401H159"/>
<dbReference type="RefSeq" id="XP_027619046.1">
    <property type="nucleotide sequence ID" value="XM_027763245.1"/>
</dbReference>
<organism evidence="1 2">
    <name type="scientific">Sparassis crispa</name>
    <dbReference type="NCBI Taxonomy" id="139825"/>
    <lineage>
        <taxon>Eukaryota</taxon>
        <taxon>Fungi</taxon>
        <taxon>Dikarya</taxon>
        <taxon>Basidiomycota</taxon>
        <taxon>Agaricomycotina</taxon>
        <taxon>Agaricomycetes</taxon>
        <taxon>Polyporales</taxon>
        <taxon>Sparassidaceae</taxon>
        <taxon>Sparassis</taxon>
    </lineage>
</organism>